<dbReference type="Proteomes" id="UP000799436">
    <property type="component" value="Unassembled WGS sequence"/>
</dbReference>
<protein>
    <submittedName>
        <fullName evidence="9">MFS general substrate transporter</fullName>
    </submittedName>
</protein>
<evidence type="ECO:0000256" key="2">
    <source>
        <dbReference type="ARBA" id="ARBA00022448"/>
    </source>
</evidence>
<dbReference type="PANTHER" id="PTHR23504:SF3">
    <property type="entry name" value="MAJOR FACILITATOR SUPERFAMILY (MFS) PROFILE DOMAIN-CONTAINING PROTEIN"/>
    <property type="match status" value="1"/>
</dbReference>
<evidence type="ECO:0000256" key="7">
    <source>
        <dbReference type="SAM" id="Phobius"/>
    </source>
</evidence>
<evidence type="ECO:0000256" key="5">
    <source>
        <dbReference type="ARBA" id="ARBA00023136"/>
    </source>
</evidence>
<proteinExistence type="predicted"/>
<feature type="transmembrane region" description="Helical" evidence="7">
    <location>
        <begin position="340"/>
        <end position="360"/>
    </location>
</feature>
<feature type="region of interest" description="Disordered" evidence="6">
    <location>
        <begin position="1"/>
        <end position="67"/>
    </location>
</feature>
<feature type="transmembrane region" description="Helical" evidence="7">
    <location>
        <begin position="147"/>
        <end position="166"/>
    </location>
</feature>
<feature type="transmembrane region" description="Helical" evidence="7">
    <location>
        <begin position="372"/>
        <end position="390"/>
    </location>
</feature>
<dbReference type="InterPro" id="IPR036259">
    <property type="entry name" value="MFS_trans_sf"/>
</dbReference>
<dbReference type="InterPro" id="IPR011701">
    <property type="entry name" value="MFS"/>
</dbReference>
<feature type="transmembrane region" description="Helical" evidence="7">
    <location>
        <begin position="476"/>
        <end position="495"/>
    </location>
</feature>
<keyword evidence="2" id="KW-0813">Transport</keyword>
<keyword evidence="10" id="KW-1185">Reference proteome</keyword>
<feature type="transmembrane region" description="Helical" evidence="7">
    <location>
        <begin position="113"/>
        <end position="135"/>
    </location>
</feature>
<dbReference type="PRINTS" id="PR01035">
    <property type="entry name" value="TCRTETA"/>
</dbReference>
<dbReference type="Pfam" id="PF07690">
    <property type="entry name" value="MFS_1"/>
    <property type="match status" value="1"/>
</dbReference>
<name>A0A6G1L5H7_9PEZI</name>
<dbReference type="CDD" id="cd17330">
    <property type="entry name" value="MFS_SLC46_TetA_like"/>
    <property type="match status" value="1"/>
</dbReference>
<organism evidence="9 10">
    <name type="scientific">Teratosphaeria nubilosa</name>
    <dbReference type="NCBI Taxonomy" id="161662"/>
    <lineage>
        <taxon>Eukaryota</taxon>
        <taxon>Fungi</taxon>
        <taxon>Dikarya</taxon>
        <taxon>Ascomycota</taxon>
        <taxon>Pezizomycotina</taxon>
        <taxon>Dothideomycetes</taxon>
        <taxon>Dothideomycetidae</taxon>
        <taxon>Mycosphaerellales</taxon>
        <taxon>Teratosphaeriaceae</taxon>
        <taxon>Teratosphaeria</taxon>
    </lineage>
</organism>
<feature type="transmembrane region" description="Helical" evidence="7">
    <location>
        <begin position="299"/>
        <end position="320"/>
    </location>
</feature>
<evidence type="ECO:0000313" key="9">
    <source>
        <dbReference type="EMBL" id="KAF2767890.1"/>
    </source>
</evidence>
<dbReference type="GO" id="GO:0022857">
    <property type="term" value="F:transmembrane transporter activity"/>
    <property type="evidence" value="ECO:0007669"/>
    <property type="project" value="InterPro"/>
</dbReference>
<sequence>MSAAANPTRCNDPESTTNATETTPLLGQPEADAVAKGQQRDGSGNGLYSNGHHKLTEADESGSAEGSAEKPMPVLQILILCFVSLTDPISYFAIFPFIPEMVHRVGNLRQEEVGFWTGLIESLFSLVQMVLMIFYGRLADRYGRKPVLVWSLAGVSVFTALFGMSQTLWQMVLFRCCAGAFGGTVVTIRTMISENSTKGTQARAFSWYMFARNFGIFLGPLIGGPLANPVEQFPKTFEDSALFKQYPYALSTYTAGTFCILATLFAIFGLRETLKREEVRPGANSSKPMTTWEVIKSPGVGIVLYIFGHVSLLGLAYTAVSPVFLFTAVDKGGWGFSDQYIAIFLAVAGASQAAWMLLAFPAVQKRFGTGNILRGAAIFWPVLFVSFPFGNELLRHGLKTTFWIITPIFLVIGSGVSMAFACVQLAINDISPSSTVLATVNALSLTVASAVRAFSPIVFTSIYAVGVKSGWADGQLIWFVLVAAALGLNVAVAFLPNKADGRYDRSVENEPAAGIVGESESERDRSGN</sequence>
<feature type="compositionally biased region" description="Polar residues" evidence="6">
    <location>
        <begin position="13"/>
        <end position="25"/>
    </location>
</feature>
<dbReference type="Gene3D" id="1.20.1250.20">
    <property type="entry name" value="MFS general substrate transporter like domains"/>
    <property type="match status" value="1"/>
</dbReference>
<keyword evidence="4 7" id="KW-1133">Transmembrane helix</keyword>
<accession>A0A6G1L5H7</accession>
<evidence type="ECO:0000256" key="1">
    <source>
        <dbReference type="ARBA" id="ARBA00004141"/>
    </source>
</evidence>
<comment type="subcellular location">
    <subcellularLocation>
        <location evidence="1">Membrane</location>
        <topology evidence="1">Multi-pass membrane protein</topology>
    </subcellularLocation>
</comment>
<dbReference type="PROSITE" id="PS50850">
    <property type="entry name" value="MFS"/>
    <property type="match status" value="1"/>
</dbReference>
<feature type="transmembrane region" description="Helical" evidence="7">
    <location>
        <begin position="172"/>
        <end position="192"/>
    </location>
</feature>
<feature type="domain" description="Major facilitator superfamily (MFS) profile" evidence="8">
    <location>
        <begin position="76"/>
        <end position="499"/>
    </location>
</feature>
<evidence type="ECO:0000256" key="4">
    <source>
        <dbReference type="ARBA" id="ARBA00022989"/>
    </source>
</evidence>
<keyword evidence="5 7" id="KW-0472">Membrane</keyword>
<dbReference type="InterPro" id="IPR001958">
    <property type="entry name" value="Tet-R_TetA/multi-R_MdtG-like"/>
</dbReference>
<evidence type="ECO:0000256" key="3">
    <source>
        <dbReference type="ARBA" id="ARBA00022692"/>
    </source>
</evidence>
<evidence type="ECO:0000259" key="8">
    <source>
        <dbReference type="PROSITE" id="PS50850"/>
    </source>
</evidence>
<feature type="transmembrane region" description="Helical" evidence="7">
    <location>
        <begin position="439"/>
        <end position="464"/>
    </location>
</feature>
<dbReference type="PANTHER" id="PTHR23504">
    <property type="entry name" value="MAJOR FACILITATOR SUPERFAMILY DOMAIN-CONTAINING PROTEIN 10"/>
    <property type="match status" value="1"/>
</dbReference>
<dbReference type="EMBL" id="ML995850">
    <property type="protein sequence ID" value="KAF2767890.1"/>
    <property type="molecule type" value="Genomic_DNA"/>
</dbReference>
<dbReference type="InterPro" id="IPR020846">
    <property type="entry name" value="MFS_dom"/>
</dbReference>
<dbReference type="AlphaFoldDB" id="A0A6G1L5H7"/>
<gene>
    <name evidence="9" type="ORF">EJ03DRAFT_314970</name>
</gene>
<keyword evidence="3 7" id="KW-0812">Transmembrane</keyword>
<reference evidence="9" key="1">
    <citation type="journal article" date="2020" name="Stud. Mycol.">
        <title>101 Dothideomycetes genomes: a test case for predicting lifestyles and emergence of pathogens.</title>
        <authorList>
            <person name="Haridas S."/>
            <person name="Albert R."/>
            <person name="Binder M."/>
            <person name="Bloem J."/>
            <person name="Labutti K."/>
            <person name="Salamov A."/>
            <person name="Andreopoulos B."/>
            <person name="Baker S."/>
            <person name="Barry K."/>
            <person name="Bills G."/>
            <person name="Bluhm B."/>
            <person name="Cannon C."/>
            <person name="Castanera R."/>
            <person name="Culley D."/>
            <person name="Daum C."/>
            <person name="Ezra D."/>
            <person name="Gonzalez J."/>
            <person name="Henrissat B."/>
            <person name="Kuo A."/>
            <person name="Liang C."/>
            <person name="Lipzen A."/>
            <person name="Lutzoni F."/>
            <person name="Magnuson J."/>
            <person name="Mondo S."/>
            <person name="Nolan M."/>
            <person name="Ohm R."/>
            <person name="Pangilinan J."/>
            <person name="Park H.-J."/>
            <person name="Ramirez L."/>
            <person name="Alfaro M."/>
            <person name="Sun H."/>
            <person name="Tritt A."/>
            <person name="Yoshinaga Y."/>
            <person name="Zwiers L.-H."/>
            <person name="Turgeon B."/>
            <person name="Goodwin S."/>
            <person name="Spatafora J."/>
            <person name="Crous P."/>
            <person name="Grigoriev I."/>
        </authorList>
    </citation>
    <scope>NUCLEOTIDE SEQUENCE</scope>
    <source>
        <strain evidence="9">CBS 116005</strain>
    </source>
</reference>
<feature type="transmembrane region" description="Helical" evidence="7">
    <location>
        <begin position="402"/>
        <end position="427"/>
    </location>
</feature>
<evidence type="ECO:0000256" key="6">
    <source>
        <dbReference type="SAM" id="MobiDB-lite"/>
    </source>
</evidence>
<dbReference type="GO" id="GO:0016020">
    <property type="term" value="C:membrane"/>
    <property type="evidence" value="ECO:0007669"/>
    <property type="project" value="UniProtKB-SubCell"/>
</dbReference>
<dbReference type="OrthoDB" id="419616at2759"/>
<dbReference type="SUPFAM" id="SSF103473">
    <property type="entry name" value="MFS general substrate transporter"/>
    <property type="match status" value="1"/>
</dbReference>
<evidence type="ECO:0000313" key="10">
    <source>
        <dbReference type="Proteomes" id="UP000799436"/>
    </source>
</evidence>
<feature type="transmembrane region" description="Helical" evidence="7">
    <location>
        <begin position="204"/>
        <end position="226"/>
    </location>
</feature>
<feature type="transmembrane region" description="Helical" evidence="7">
    <location>
        <begin position="246"/>
        <end position="270"/>
    </location>
</feature>
<feature type="transmembrane region" description="Helical" evidence="7">
    <location>
        <begin position="77"/>
        <end position="98"/>
    </location>
</feature>